<evidence type="ECO:0000313" key="2">
    <source>
        <dbReference type="Proteomes" id="UP001234202"/>
    </source>
</evidence>
<name>A0ACC2XUM4_9TREE</name>
<organism evidence="1 2">
    <name type="scientific">Naganishia onofrii</name>
    <dbReference type="NCBI Taxonomy" id="1851511"/>
    <lineage>
        <taxon>Eukaryota</taxon>
        <taxon>Fungi</taxon>
        <taxon>Dikarya</taxon>
        <taxon>Basidiomycota</taxon>
        <taxon>Agaricomycotina</taxon>
        <taxon>Tremellomycetes</taxon>
        <taxon>Filobasidiales</taxon>
        <taxon>Filobasidiaceae</taxon>
        <taxon>Naganishia</taxon>
    </lineage>
</organism>
<evidence type="ECO:0000313" key="1">
    <source>
        <dbReference type="EMBL" id="KAJ9127065.1"/>
    </source>
</evidence>
<dbReference type="Proteomes" id="UP001234202">
    <property type="component" value="Unassembled WGS sequence"/>
</dbReference>
<proteinExistence type="predicted"/>
<accession>A0ACC2XUM4</accession>
<protein>
    <submittedName>
        <fullName evidence="1">Uncharacterized protein</fullName>
    </submittedName>
</protein>
<comment type="caution">
    <text evidence="1">The sequence shown here is derived from an EMBL/GenBank/DDBJ whole genome shotgun (WGS) entry which is preliminary data.</text>
</comment>
<dbReference type="EMBL" id="JASBWV010000003">
    <property type="protein sequence ID" value="KAJ9127065.1"/>
    <property type="molecule type" value="Genomic_DNA"/>
</dbReference>
<reference evidence="1" key="1">
    <citation type="submission" date="2023-04" db="EMBL/GenBank/DDBJ databases">
        <title>Draft Genome sequencing of Naganishia species isolated from polar environments using Oxford Nanopore Technology.</title>
        <authorList>
            <person name="Leo P."/>
            <person name="Venkateswaran K."/>
        </authorList>
    </citation>
    <scope>NUCLEOTIDE SEQUENCE</scope>
    <source>
        <strain evidence="1">DBVPG 5303</strain>
    </source>
</reference>
<keyword evidence="2" id="KW-1185">Reference proteome</keyword>
<gene>
    <name evidence="1" type="ORF">QFC24_001298</name>
</gene>
<sequence>MSESSLPPTPVTPLGQKGLPAEYSPSRPGYMLDSSFWDLVDLDVEPASSPLSPVADNFIHSPGFVSWYQDELAAGNLDSVLLSDAWCAPIAPLVSPPVALPLSDSDITLLLRMLEDAQAAERLNVSPAFPFCSSEDPPLAVYDDSSDDEDDVLNVADIQRYYWSRGDVKFLIERHGIKALLTVEDLEERYSGVKMAI</sequence>